<gene>
    <name evidence="1" type="ORF">NTEN_LOCUS19405</name>
</gene>
<evidence type="ECO:0000313" key="1">
    <source>
        <dbReference type="EMBL" id="CAB0015007.1"/>
    </source>
</evidence>
<dbReference type="EMBL" id="CADCXU010028261">
    <property type="protein sequence ID" value="CAB0015007.1"/>
    <property type="molecule type" value="Genomic_DNA"/>
</dbReference>
<dbReference type="Proteomes" id="UP000479000">
    <property type="component" value="Unassembled WGS sequence"/>
</dbReference>
<protein>
    <submittedName>
        <fullName evidence="1">Uncharacterized protein</fullName>
    </submittedName>
</protein>
<organism evidence="1 2">
    <name type="scientific">Nesidiocoris tenuis</name>
    <dbReference type="NCBI Taxonomy" id="355587"/>
    <lineage>
        <taxon>Eukaryota</taxon>
        <taxon>Metazoa</taxon>
        <taxon>Ecdysozoa</taxon>
        <taxon>Arthropoda</taxon>
        <taxon>Hexapoda</taxon>
        <taxon>Insecta</taxon>
        <taxon>Pterygota</taxon>
        <taxon>Neoptera</taxon>
        <taxon>Paraneoptera</taxon>
        <taxon>Hemiptera</taxon>
        <taxon>Heteroptera</taxon>
        <taxon>Panheteroptera</taxon>
        <taxon>Cimicomorpha</taxon>
        <taxon>Miridae</taxon>
        <taxon>Dicyphina</taxon>
        <taxon>Nesidiocoris</taxon>
    </lineage>
</organism>
<keyword evidence="2" id="KW-1185">Reference proteome</keyword>
<proteinExistence type="predicted"/>
<name>A0A6H5HFN5_9HEMI</name>
<sequence>MFQLDFNSISSPFSSSFRSRCVLRTSRIRTGYRWDVRQFFKKLLRCLFQHHSQIVRFRRATAAVHFVPLLESLESLRGRIQERDRGSDEEFAQMMQFFRARSPLVKTYANLALLYFPCEVGSYPDSDPLLLLVHFHRSSVTPGTQFLEKLLRYTIDPHQSLTMVNIMQIRFGVSLRLKRPAFLRTLSVTSRLSSGRRRQRSLRPILSKALALLASPDRFLAPPLDTLFRQVKFLGSPSSGHQSCTTTRNRDTRAVQVQGSVGCGLHICLYWRSVVESKSSPDGSDQVK</sequence>
<dbReference type="AlphaFoldDB" id="A0A6H5HFN5"/>
<accession>A0A6H5HFN5</accession>
<reference evidence="1 2" key="1">
    <citation type="submission" date="2020-02" db="EMBL/GenBank/DDBJ databases">
        <authorList>
            <person name="Ferguson B K."/>
        </authorList>
    </citation>
    <scope>NUCLEOTIDE SEQUENCE [LARGE SCALE GENOMIC DNA]</scope>
</reference>
<evidence type="ECO:0000313" key="2">
    <source>
        <dbReference type="Proteomes" id="UP000479000"/>
    </source>
</evidence>